<dbReference type="AlphaFoldDB" id="A0A0E9UPT4"/>
<reference evidence="1" key="2">
    <citation type="journal article" date="2015" name="Fish Shellfish Immunol.">
        <title>Early steps in the European eel (Anguilla anguilla)-Vibrio vulnificus interaction in the gills: Role of the RtxA13 toxin.</title>
        <authorList>
            <person name="Callol A."/>
            <person name="Pajuelo D."/>
            <person name="Ebbesson L."/>
            <person name="Teles M."/>
            <person name="MacKenzie S."/>
            <person name="Amaro C."/>
        </authorList>
    </citation>
    <scope>NUCLEOTIDE SEQUENCE</scope>
</reference>
<proteinExistence type="predicted"/>
<evidence type="ECO:0000313" key="1">
    <source>
        <dbReference type="EMBL" id="JAH66978.1"/>
    </source>
</evidence>
<organism evidence="1">
    <name type="scientific">Anguilla anguilla</name>
    <name type="common">European freshwater eel</name>
    <name type="synonym">Muraena anguilla</name>
    <dbReference type="NCBI Taxonomy" id="7936"/>
    <lineage>
        <taxon>Eukaryota</taxon>
        <taxon>Metazoa</taxon>
        <taxon>Chordata</taxon>
        <taxon>Craniata</taxon>
        <taxon>Vertebrata</taxon>
        <taxon>Euteleostomi</taxon>
        <taxon>Actinopterygii</taxon>
        <taxon>Neopterygii</taxon>
        <taxon>Teleostei</taxon>
        <taxon>Anguilliformes</taxon>
        <taxon>Anguillidae</taxon>
        <taxon>Anguilla</taxon>
    </lineage>
</organism>
<dbReference type="EMBL" id="GBXM01041599">
    <property type="protein sequence ID" value="JAH66978.1"/>
    <property type="molecule type" value="Transcribed_RNA"/>
</dbReference>
<protein>
    <submittedName>
        <fullName evidence="1">Uncharacterized protein</fullName>
    </submittedName>
</protein>
<name>A0A0E9UPT4_ANGAN</name>
<sequence>MIVFTVNGSLTSLKAPQSTSGKVHKNRISRRRIVRELRDINHQP</sequence>
<reference evidence="1" key="1">
    <citation type="submission" date="2014-11" db="EMBL/GenBank/DDBJ databases">
        <authorList>
            <person name="Amaro Gonzalez C."/>
        </authorList>
    </citation>
    <scope>NUCLEOTIDE SEQUENCE</scope>
</reference>
<accession>A0A0E9UPT4</accession>
<dbReference type="EMBL" id="GBXM01055036">
    <property type="protein sequence ID" value="JAH53541.1"/>
    <property type="molecule type" value="Transcribed_RNA"/>
</dbReference>